<proteinExistence type="predicted"/>
<sequence length="211" mass="24619">MAQRVVTSLLLFLLPLGLLVLALPTPINAYELTLEGELETGIKDWSCKSYCNNCNCTANFFVRETNNILGIEYDLQVMDAAATRSVIPMQRTKRDTPRKLRLAKRKERMQARRMNRNSRKRKLKYRVVVDDPKGDRIVFNHSIERIPATKPTRRVRTRRPGVNRSERVSAIRTLLGEKRAVWREKLALLIAKRRAKLRRERKRAMNKPVAR</sequence>
<reference evidence="3" key="1">
    <citation type="submission" date="2013-03" db="EMBL/GenBank/DDBJ databases">
        <title>The Genome Sequence of Anopheles minimus MINIMUS1.</title>
        <authorList>
            <consortium name="The Broad Institute Genomics Platform"/>
            <person name="Neafsey D.E."/>
            <person name="Walton C."/>
            <person name="Walker B."/>
            <person name="Young S.K."/>
            <person name="Zeng Q."/>
            <person name="Gargeya S."/>
            <person name="Fitzgerald M."/>
            <person name="Haas B."/>
            <person name="Abouelleil A."/>
            <person name="Allen A.W."/>
            <person name="Alvarado L."/>
            <person name="Arachchi H.M."/>
            <person name="Berlin A.M."/>
            <person name="Chapman S.B."/>
            <person name="Gainer-Dewar J."/>
            <person name="Goldberg J."/>
            <person name="Griggs A."/>
            <person name="Gujja S."/>
            <person name="Hansen M."/>
            <person name="Howarth C."/>
            <person name="Imamovic A."/>
            <person name="Ireland A."/>
            <person name="Larimer J."/>
            <person name="McCowan C."/>
            <person name="Murphy C."/>
            <person name="Pearson M."/>
            <person name="Poon T.W."/>
            <person name="Priest M."/>
            <person name="Roberts A."/>
            <person name="Saif S."/>
            <person name="Shea T."/>
            <person name="Sisk P."/>
            <person name="Sykes S."/>
            <person name="Wortman J."/>
            <person name="Nusbaum C."/>
            <person name="Birren B."/>
        </authorList>
    </citation>
    <scope>NUCLEOTIDE SEQUENCE [LARGE SCALE GENOMIC DNA]</scope>
    <source>
        <strain evidence="3">MINIMUS1</strain>
    </source>
</reference>
<evidence type="ECO:0000256" key="1">
    <source>
        <dbReference type="SAM" id="SignalP"/>
    </source>
</evidence>
<evidence type="ECO:0000313" key="3">
    <source>
        <dbReference type="Proteomes" id="UP000075920"/>
    </source>
</evidence>
<evidence type="ECO:0000313" key="2">
    <source>
        <dbReference type="EnsemblMetazoa" id="AMIN007671-PA"/>
    </source>
</evidence>
<reference evidence="2" key="2">
    <citation type="submission" date="2020-05" db="UniProtKB">
        <authorList>
            <consortium name="EnsemblMetazoa"/>
        </authorList>
    </citation>
    <scope>IDENTIFICATION</scope>
    <source>
        <strain evidence="2">MINIMUS1</strain>
    </source>
</reference>
<organism evidence="2 3">
    <name type="scientific">Anopheles minimus</name>
    <dbReference type="NCBI Taxonomy" id="112268"/>
    <lineage>
        <taxon>Eukaryota</taxon>
        <taxon>Metazoa</taxon>
        <taxon>Ecdysozoa</taxon>
        <taxon>Arthropoda</taxon>
        <taxon>Hexapoda</taxon>
        <taxon>Insecta</taxon>
        <taxon>Pterygota</taxon>
        <taxon>Neoptera</taxon>
        <taxon>Endopterygota</taxon>
        <taxon>Diptera</taxon>
        <taxon>Nematocera</taxon>
        <taxon>Culicoidea</taxon>
        <taxon>Culicidae</taxon>
        <taxon>Anophelinae</taxon>
        <taxon>Anopheles</taxon>
    </lineage>
</organism>
<dbReference type="Proteomes" id="UP000075920">
    <property type="component" value="Unassembled WGS sequence"/>
</dbReference>
<accession>A0A182WBE2</accession>
<feature type="chain" id="PRO_5008141041" evidence="1">
    <location>
        <begin position="30"/>
        <end position="211"/>
    </location>
</feature>
<name>A0A182WBE2_9DIPT</name>
<dbReference type="VEuPathDB" id="VectorBase:AMIN007671"/>
<dbReference type="EnsemblMetazoa" id="AMIN007671-RA">
    <property type="protein sequence ID" value="AMIN007671-PA"/>
    <property type="gene ID" value="AMIN007671"/>
</dbReference>
<dbReference type="AlphaFoldDB" id="A0A182WBE2"/>
<protein>
    <submittedName>
        <fullName evidence="2">Uncharacterized protein</fullName>
    </submittedName>
</protein>
<feature type="signal peptide" evidence="1">
    <location>
        <begin position="1"/>
        <end position="29"/>
    </location>
</feature>
<keyword evidence="1" id="KW-0732">Signal</keyword>
<keyword evidence="3" id="KW-1185">Reference proteome</keyword>